<proteinExistence type="predicted"/>
<name>A0AAD5WHQ3_PARTN</name>
<feature type="transmembrane region" description="Helical" evidence="1">
    <location>
        <begin position="12"/>
        <end position="33"/>
    </location>
</feature>
<comment type="caution">
    <text evidence="2">The sequence shown here is derived from an EMBL/GenBank/DDBJ whole genome shotgun (WGS) entry which is preliminary data.</text>
</comment>
<dbReference type="AlphaFoldDB" id="A0AAD5WHQ3"/>
<dbReference type="Proteomes" id="UP001196413">
    <property type="component" value="Unassembled WGS sequence"/>
</dbReference>
<keyword evidence="3" id="KW-1185">Reference proteome</keyword>
<keyword evidence="1" id="KW-1133">Transmembrane helix</keyword>
<accession>A0AAD5WHQ3</accession>
<organism evidence="2 3">
    <name type="scientific">Parelaphostrongylus tenuis</name>
    <name type="common">Meningeal worm</name>
    <dbReference type="NCBI Taxonomy" id="148309"/>
    <lineage>
        <taxon>Eukaryota</taxon>
        <taxon>Metazoa</taxon>
        <taxon>Ecdysozoa</taxon>
        <taxon>Nematoda</taxon>
        <taxon>Chromadorea</taxon>
        <taxon>Rhabditida</taxon>
        <taxon>Rhabditina</taxon>
        <taxon>Rhabditomorpha</taxon>
        <taxon>Strongyloidea</taxon>
        <taxon>Metastrongylidae</taxon>
        <taxon>Parelaphostrongylus</taxon>
    </lineage>
</organism>
<keyword evidence="1" id="KW-0472">Membrane</keyword>
<reference evidence="2" key="1">
    <citation type="submission" date="2021-06" db="EMBL/GenBank/DDBJ databases">
        <title>Parelaphostrongylus tenuis whole genome reference sequence.</title>
        <authorList>
            <person name="Garwood T.J."/>
            <person name="Larsen P.A."/>
            <person name="Fountain-Jones N.M."/>
            <person name="Garbe J.R."/>
            <person name="Macchietto M.G."/>
            <person name="Kania S.A."/>
            <person name="Gerhold R.W."/>
            <person name="Richards J.E."/>
            <person name="Wolf T.M."/>
        </authorList>
    </citation>
    <scope>NUCLEOTIDE SEQUENCE</scope>
    <source>
        <strain evidence="2">MNPRO001-30</strain>
        <tissue evidence="2">Meninges</tissue>
    </source>
</reference>
<protein>
    <submittedName>
        <fullName evidence="2">Uncharacterized protein</fullName>
    </submittedName>
</protein>
<dbReference type="EMBL" id="JAHQIW010006831">
    <property type="protein sequence ID" value="KAJ1370657.1"/>
    <property type="molecule type" value="Genomic_DNA"/>
</dbReference>
<evidence type="ECO:0000256" key="1">
    <source>
        <dbReference type="SAM" id="Phobius"/>
    </source>
</evidence>
<evidence type="ECO:0000313" key="2">
    <source>
        <dbReference type="EMBL" id="KAJ1370657.1"/>
    </source>
</evidence>
<keyword evidence="1" id="KW-0812">Transmembrane</keyword>
<sequence length="71" mass="7964">MNPQVIPVGYQVFYIVIPTINIIGNSFNVYVTIRAKCFIFHESTPTKGSSPIWSRSNVIRVQVAHSDGVQK</sequence>
<gene>
    <name evidence="2" type="ORF">KIN20_032438</name>
</gene>
<evidence type="ECO:0000313" key="3">
    <source>
        <dbReference type="Proteomes" id="UP001196413"/>
    </source>
</evidence>